<evidence type="ECO:0000313" key="1">
    <source>
        <dbReference type="EMBL" id="GMR62558.1"/>
    </source>
</evidence>
<keyword evidence="2" id="KW-1185">Reference proteome</keyword>
<evidence type="ECO:0000313" key="2">
    <source>
        <dbReference type="Proteomes" id="UP001328107"/>
    </source>
</evidence>
<feature type="non-terminal residue" evidence="1">
    <location>
        <position position="217"/>
    </location>
</feature>
<dbReference type="EMBL" id="BTRK01000006">
    <property type="protein sequence ID" value="GMR62558.1"/>
    <property type="molecule type" value="Genomic_DNA"/>
</dbReference>
<gene>
    <name evidence="1" type="ORF">PMAYCL1PPCAC_32753</name>
</gene>
<accession>A0AAN5DG18</accession>
<sequence length="217" mass="24881">MSDWEDPKSREAKRRKIYAEMRDSMAKIKDHIDGEETLESYVALLTRFIRGRSSLLEVDEFASLRLPAGVRPAHEKLFTHLLDGAQVRIGKWATDAASKREHSMPTESFITIYLFLMGAKRGLTEVHPDSGQLIKDALTFHVKGIIEDAVKMRLPFLVSPSGMLRLNTTTGLEQQRRHKIAMRDVRDGIEMADGTALWVQFNDAEKREKLLRKFEEK</sequence>
<proteinExistence type="predicted"/>
<dbReference type="AlphaFoldDB" id="A0AAN5DG18"/>
<reference evidence="2" key="1">
    <citation type="submission" date="2022-10" db="EMBL/GenBank/DDBJ databases">
        <title>Genome assembly of Pristionchus species.</title>
        <authorList>
            <person name="Yoshida K."/>
            <person name="Sommer R.J."/>
        </authorList>
    </citation>
    <scope>NUCLEOTIDE SEQUENCE [LARGE SCALE GENOMIC DNA]</scope>
    <source>
        <strain evidence="2">RS5460</strain>
    </source>
</reference>
<organism evidence="1 2">
    <name type="scientific">Pristionchus mayeri</name>
    <dbReference type="NCBI Taxonomy" id="1317129"/>
    <lineage>
        <taxon>Eukaryota</taxon>
        <taxon>Metazoa</taxon>
        <taxon>Ecdysozoa</taxon>
        <taxon>Nematoda</taxon>
        <taxon>Chromadorea</taxon>
        <taxon>Rhabditida</taxon>
        <taxon>Rhabditina</taxon>
        <taxon>Diplogasteromorpha</taxon>
        <taxon>Diplogasteroidea</taxon>
        <taxon>Neodiplogasteridae</taxon>
        <taxon>Pristionchus</taxon>
    </lineage>
</organism>
<dbReference type="Proteomes" id="UP001328107">
    <property type="component" value="Unassembled WGS sequence"/>
</dbReference>
<comment type="caution">
    <text evidence="1">The sequence shown here is derived from an EMBL/GenBank/DDBJ whole genome shotgun (WGS) entry which is preliminary data.</text>
</comment>
<protein>
    <submittedName>
        <fullName evidence="1">Uncharacterized protein</fullName>
    </submittedName>
</protein>
<name>A0AAN5DG18_9BILA</name>